<name>A0ACC3CVW3_9PEZI</name>
<evidence type="ECO:0000313" key="2">
    <source>
        <dbReference type="Proteomes" id="UP001186974"/>
    </source>
</evidence>
<sequence>MPSGWEKDASQQQCVEGIYVARARCESALERPDDAIKSYQQSLAVRPDVASMNGWDVRAMLTMRDWTEDPQEPKRFIDLLRGLIPKQRHLLYDYMFANDVQEDLDFFNHCAKLAGPESITFYFSVLEDYIQSKRRGSAHRIIPMETLASAYQDVLGDKKRAIEIDMEILNYEIKYDEVECLDEFLAYVRLQLADLFFSEFRAATNPKDKMTLLQKMKSLPNMRPTVAQGNPTAMGNPGEWSDSQTGIMLAIMTRTMGSPMEYQEILEKSFKTCIEGLSDSVGWNDSDSFRLLSKVLSCVPGLEHDAQIALSCQFSITDPNVDHAADADAEKESKGADRDSGTNGVQNTSKSEDDVTTGAEDDNDNDGSDDEGEDSEDGSGQVEETTIRVAKVTITSDSDTQAPLKTNADTEANGDTSDAEKGGEGD</sequence>
<feature type="non-terminal residue" evidence="1">
    <location>
        <position position="426"/>
    </location>
</feature>
<dbReference type="Proteomes" id="UP001186974">
    <property type="component" value="Unassembled WGS sequence"/>
</dbReference>
<accession>A0ACC3CVW3</accession>
<gene>
    <name evidence="1" type="ORF">LTS18_013697</name>
</gene>
<organism evidence="1 2">
    <name type="scientific">Coniosporium uncinatum</name>
    <dbReference type="NCBI Taxonomy" id="93489"/>
    <lineage>
        <taxon>Eukaryota</taxon>
        <taxon>Fungi</taxon>
        <taxon>Dikarya</taxon>
        <taxon>Ascomycota</taxon>
        <taxon>Pezizomycotina</taxon>
        <taxon>Dothideomycetes</taxon>
        <taxon>Dothideomycetes incertae sedis</taxon>
        <taxon>Coniosporium</taxon>
    </lineage>
</organism>
<reference evidence="1" key="1">
    <citation type="submission" date="2024-09" db="EMBL/GenBank/DDBJ databases">
        <title>Black Yeasts Isolated from many extreme environments.</title>
        <authorList>
            <person name="Coleine C."/>
            <person name="Stajich J.E."/>
            <person name="Selbmann L."/>
        </authorList>
    </citation>
    <scope>NUCLEOTIDE SEQUENCE</scope>
    <source>
        <strain evidence="1">CCFEE 5737</strain>
    </source>
</reference>
<comment type="caution">
    <text evidence="1">The sequence shown here is derived from an EMBL/GenBank/DDBJ whole genome shotgun (WGS) entry which is preliminary data.</text>
</comment>
<proteinExistence type="predicted"/>
<evidence type="ECO:0000313" key="1">
    <source>
        <dbReference type="EMBL" id="KAK3045568.1"/>
    </source>
</evidence>
<protein>
    <submittedName>
        <fullName evidence="1">Uncharacterized protein</fullName>
    </submittedName>
</protein>
<keyword evidence="2" id="KW-1185">Reference proteome</keyword>
<dbReference type="EMBL" id="JAWDJW010010601">
    <property type="protein sequence ID" value="KAK3045568.1"/>
    <property type="molecule type" value="Genomic_DNA"/>
</dbReference>